<evidence type="ECO:0000256" key="1">
    <source>
        <dbReference type="PIRNR" id="PIRNR006162"/>
    </source>
</evidence>
<keyword evidence="1" id="KW-0460">Magnesium</keyword>
<evidence type="ECO:0000313" key="5">
    <source>
        <dbReference type="Proteomes" id="UP000286678"/>
    </source>
</evidence>
<keyword evidence="1" id="KW-0595">Phospholipid degradation</keyword>
<reference evidence="5" key="1">
    <citation type="journal article" date="2018" name="Front. Microbiol.">
        <title>Genome-Based Analysis Reveals the Taxonomy and Diversity of the Family Idiomarinaceae.</title>
        <authorList>
            <person name="Liu Y."/>
            <person name="Lai Q."/>
            <person name="Shao Z."/>
        </authorList>
    </citation>
    <scope>NUCLEOTIDE SEQUENCE [LARGE SCALE GENOMIC DNA]</scope>
    <source>
        <strain evidence="5">SW15</strain>
    </source>
</reference>
<feature type="transmembrane region" description="Helical" evidence="2">
    <location>
        <begin position="57"/>
        <end position="78"/>
    </location>
</feature>
<keyword evidence="1" id="KW-0997">Cell inner membrane</keyword>
<accession>A0A432XEV1</accession>
<comment type="caution">
    <text evidence="4">The sequence shown here is derived from an EMBL/GenBank/DDBJ whole genome shotgun (WGS) entry which is preliminary data.</text>
</comment>
<dbReference type="InterPro" id="IPR026037">
    <property type="entry name" value="PgpA"/>
</dbReference>
<comment type="function">
    <text evidence="1">Lipid phosphatase which dephosphorylates phosphatidylglycerophosphate (PGP) to phosphatidylglycerol (PG).</text>
</comment>
<gene>
    <name evidence="4" type="ORF">CWE21_08810</name>
</gene>
<proteinExistence type="predicted"/>
<dbReference type="GO" id="GO:0009395">
    <property type="term" value="P:phospholipid catabolic process"/>
    <property type="evidence" value="ECO:0007669"/>
    <property type="project" value="UniProtKB-KW"/>
</dbReference>
<keyword evidence="2" id="KW-1133">Transmembrane helix</keyword>
<dbReference type="EMBL" id="PIPT01000006">
    <property type="protein sequence ID" value="RUO47281.1"/>
    <property type="molecule type" value="Genomic_DNA"/>
</dbReference>
<dbReference type="GO" id="GO:0046872">
    <property type="term" value="F:metal ion binding"/>
    <property type="evidence" value="ECO:0007669"/>
    <property type="project" value="UniProtKB-KW"/>
</dbReference>
<dbReference type="CDD" id="cd06971">
    <property type="entry name" value="PgpA"/>
    <property type="match status" value="1"/>
</dbReference>
<protein>
    <recommendedName>
        <fullName evidence="1">Phosphatidylglycerophosphatase A</fullName>
        <ecNumber evidence="1">3.1.3.27</ecNumber>
    </recommendedName>
    <alternativeName>
        <fullName evidence="1">Phosphatidylglycerolphosphate phosphatase A</fullName>
    </alternativeName>
</protein>
<comment type="catalytic activity">
    <reaction evidence="1">
        <text>a 1,2-diacyl-sn-glycero-3-phospho-(1'-sn-glycero-3'-phosphate) + H2O = a 1,2-diacyl-sn-glycero-3-phospho-(1'-sn-glycerol) + phosphate</text>
        <dbReference type="Rhea" id="RHEA:33751"/>
        <dbReference type="ChEBI" id="CHEBI:15377"/>
        <dbReference type="ChEBI" id="CHEBI:43474"/>
        <dbReference type="ChEBI" id="CHEBI:60110"/>
        <dbReference type="ChEBI" id="CHEBI:64716"/>
        <dbReference type="EC" id="3.1.3.27"/>
    </reaction>
</comment>
<keyword evidence="1" id="KW-0442">Lipid degradation</keyword>
<keyword evidence="1" id="KW-1003">Cell membrane</keyword>
<organism evidence="4 5">
    <name type="scientific">Pseudidiomarina aquimaris</name>
    <dbReference type="NCBI Taxonomy" id="641841"/>
    <lineage>
        <taxon>Bacteria</taxon>
        <taxon>Pseudomonadati</taxon>
        <taxon>Pseudomonadota</taxon>
        <taxon>Gammaproteobacteria</taxon>
        <taxon>Alteromonadales</taxon>
        <taxon>Idiomarinaceae</taxon>
        <taxon>Pseudidiomarina</taxon>
    </lineage>
</organism>
<dbReference type="Pfam" id="PF04608">
    <property type="entry name" value="PgpA"/>
    <property type="match status" value="1"/>
</dbReference>
<feature type="transmembrane region" description="Helical" evidence="2">
    <location>
        <begin position="98"/>
        <end position="121"/>
    </location>
</feature>
<dbReference type="GO" id="GO:0005886">
    <property type="term" value="C:plasma membrane"/>
    <property type="evidence" value="ECO:0007669"/>
    <property type="project" value="UniProtKB-SubCell"/>
</dbReference>
<dbReference type="PIRSF" id="PIRSF006162">
    <property type="entry name" value="PgpA"/>
    <property type="match status" value="1"/>
</dbReference>
<dbReference type="InterPro" id="IPR007686">
    <property type="entry name" value="YutG/PgpA"/>
</dbReference>
<sequence>MNTSANKLPKVTVKTLLHPIHFLSLGFGSGLAPKAPGTFGTLAAVPLVLLMQGLPSWLYFVIAFVAGLVGIVLCQRTAEHLGVHDHPAIVWDEIAGYLLALSFLPATWFNLVAAFVLFRWLDIRKPGPIGWCDRKLHGGMGIMLDDLLAGLASAAILHAGHALANTFF</sequence>
<dbReference type="UniPathway" id="UPA00084">
    <property type="reaction ID" value="UER00504"/>
</dbReference>
<dbReference type="RefSeq" id="WP_126834067.1">
    <property type="nucleotide sequence ID" value="NZ_PIPT01000006.1"/>
</dbReference>
<dbReference type="AlphaFoldDB" id="A0A432XEV1"/>
<evidence type="ECO:0000259" key="3">
    <source>
        <dbReference type="Pfam" id="PF04608"/>
    </source>
</evidence>
<dbReference type="Proteomes" id="UP000286678">
    <property type="component" value="Unassembled WGS sequence"/>
</dbReference>
<comment type="subcellular location">
    <subcellularLocation>
        <location evidence="1">Cell inner membrane</location>
        <topology evidence="1">Multi-pass membrane protein</topology>
    </subcellularLocation>
</comment>
<keyword evidence="1" id="KW-0479">Metal-binding</keyword>
<keyword evidence="1 2" id="KW-0812">Transmembrane</keyword>
<dbReference type="EC" id="3.1.3.27" evidence="1"/>
<dbReference type="GO" id="GO:0006655">
    <property type="term" value="P:phosphatidylglycerol biosynthetic process"/>
    <property type="evidence" value="ECO:0007669"/>
    <property type="project" value="UniProtKB-UniPathway"/>
</dbReference>
<feature type="domain" description="YutG/PgpA" evidence="3">
    <location>
        <begin position="23"/>
        <end position="159"/>
    </location>
</feature>
<keyword evidence="1" id="KW-0443">Lipid metabolism</keyword>
<comment type="cofactor">
    <cofactor evidence="1">
        <name>Mg(2+)</name>
        <dbReference type="ChEBI" id="CHEBI:18420"/>
    </cofactor>
</comment>
<evidence type="ECO:0000256" key="2">
    <source>
        <dbReference type="SAM" id="Phobius"/>
    </source>
</evidence>
<keyword evidence="1" id="KW-0378">Hydrolase</keyword>
<comment type="pathway">
    <text evidence="1">Phospholipid metabolism; phosphatidylglycerol biosynthesis; phosphatidylglycerol from CDP-diacylglycerol: step 2/2.</text>
</comment>
<feature type="transmembrane region" description="Helical" evidence="2">
    <location>
        <begin position="20"/>
        <end position="50"/>
    </location>
</feature>
<dbReference type="SUPFAM" id="SSF101307">
    <property type="entry name" value="YutG-like"/>
    <property type="match status" value="1"/>
</dbReference>
<dbReference type="PANTHER" id="PTHR36305">
    <property type="entry name" value="PHOSPHATIDYLGLYCEROPHOSPHATASE A"/>
    <property type="match status" value="1"/>
</dbReference>
<dbReference type="GO" id="GO:0008962">
    <property type="term" value="F:phosphatidylglycerophosphatase activity"/>
    <property type="evidence" value="ECO:0007669"/>
    <property type="project" value="UniProtKB-EC"/>
</dbReference>
<keyword evidence="5" id="KW-1185">Reference proteome</keyword>
<keyword evidence="1 2" id="KW-0472">Membrane</keyword>
<dbReference type="InterPro" id="IPR036681">
    <property type="entry name" value="PgpA-like_sf"/>
</dbReference>
<evidence type="ECO:0000313" key="4">
    <source>
        <dbReference type="EMBL" id="RUO47281.1"/>
    </source>
</evidence>
<dbReference type="OrthoDB" id="9804091at2"/>
<name>A0A432XEV1_9GAMM</name>
<dbReference type="PANTHER" id="PTHR36305:SF1">
    <property type="entry name" value="PHOSPHATIDYLGLYCEROPHOSPHATASE A"/>
    <property type="match status" value="1"/>
</dbReference>
<keyword evidence="1" id="KW-1208">Phospholipid metabolism</keyword>